<dbReference type="GO" id="GO:0016787">
    <property type="term" value="F:hydrolase activity"/>
    <property type="evidence" value="ECO:0007669"/>
    <property type="project" value="UniProtKB-KW"/>
</dbReference>
<dbReference type="InterPro" id="IPR010520">
    <property type="entry name" value="FrsA-like"/>
</dbReference>
<dbReference type="InterPro" id="IPR029058">
    <property type="entry name" value="AB_hydrolase_fold"/>
</dbReference>
<dbReference type="AlphaFoldDB" id="A0A6L9QHS2"/>
<evidence type="ECO:0000313" key="1">
    <source>
        <dbReference type="EMBL" id="NEA24638.1"/>
    </source>
</evidence>
<organism evidence="1 2">
    <name type="scientific">Actinomadura bangladeshensis</name>
    <dbReference type="NCBI Taxonomy" id="453573"/>
    <lineage>
        <taxon>Bacteria</taxon>
        <taxon>Bacillati</taxon>
        <taxon>Actinomycetota</taxon>
        <taxon>Actinomycetes</taxon>
        <taxon>Streptosporangiales</taxon>
        <taxon>Thermomonosporaceae</taxon>
        <taxon>Actinomadura</taxon>
    </lineage>
</organism>
<dbReference type="RefSeq" id="WP_163057893.1">
    <property type="nucleotide sequence ID" value="NZ_JAAGLI010000499.1"/>
</dbReference>
<accession>A0A6L9QHS2</accession>
<dbReference type="SUPFAM" id="SSF53474">
    <property type="entry name" value="alpha/beta-Hydrolases"/>
    <property type="match status" value="1"/>
</dbReference>
<dbReference type="Pfam" id="PF06500">
    <property type="entry name" value="FrsA-like"/>
    <property type="match status" value="1"/>
</dbReference>
<dbReference type="Proteomes" id="UP000475532">
    <property type="component" value="Unassembled WGS sequence"/>
</dbReference>
<proteinExistence type="predicted"/>
<dbReference type="EMBL" id="JAAGLI010000499">
    <property type="protein sequence ID" value="NEA24638.1"/>
    <property type="molecule type" value="Genomic_DNA"/>
</dbReference>
<protein>
    <submittedName>
        <fullName evidence="1">Alpha/beta hydrolase</fullName>
    </submittedName>
</protein>
<name>A0A6L9QHS2_9ACTN</name>
<sequence>MAYQWPIDPQDLFEERSPQMVGLGLPGPDVDAVRGAITDMWPDAPGGWVHEWSVLAERYATQGRHDLAYLAYGWAKFPALADGAKRMALAEQIREYELASPAFPVSFERRVLDVPYRGGTTRVPVHLLGDPGRPVLIASGGVDSWKMDIHPLLVQLVLRGAVRVLAFDHAGTGESAVPMTAAGGIEIVQGLIAAARALGDGRVGHFGFSMGGYFAAHSGLAGLVDGAVVLGGPVQDSFTEDHINGLLFGMADIVGNALGMDHRPTVDEISQEMSDFPLTALLDQDINAPMLVINGADDVHLPAADTLVFTGRRDTTVDLVPGTGHVAASKLPQVIPVMTTWLAQHFGRPCGRSSDESSGAGQSIP</sequence>
<gene>
    <name evidence="1" type="ORF">G3I70_19395</name>
</gene>
<reference evidence="1 2" key="1">
    <citation type="submission" date="2020-01" db="EMBL/GenBank/DDBJ databases">
        <title>Insect and environment-associated Actinomycetes.</title>
        <authorList>
            <person name="Currrie C."/>
            <person name="Chevrette M."/>
            <person name="Carlson C."/>
            <person name="Stubbendieck R."/>
            <person name="Wendt-Pienkowski E."/>
        </authorList>
    </citation>
    <scope>NUCLEOTIDE SEQUENCE [LARGE SCALE GENOMIC DNA]</scope>
    <source>
        <strain evidence="1 2">SID10258</strain>
    </source>
</reference>
<dbReference type="Gene3D" id="3.40.50.1820">
    <property type="entry name" value="alpha/beta hydrolase"/>
    <property type="match status" value="1"/>
</dbReference>
<evidence type="ECO:0000313" key="2">
    <source>
        <dbReference type="Proteomes" id="UP000475532"/>
    </source>
</evidence>
<comment type="caution">
    <text evidence="1">The sequence shown here is derived from an EMBL/GenBank/DDBJ whole genome shotgun (WGS) entry which is preliminary data.</text>
</comment>
<keyword evidence="1" id="KW-0378">Hydrolase</keyword>